<keyword evidence="5" id="KW-0833">Ubl conjugation pathway</keyword>
<evidence type="ECO:0000256" key="1">
    <source>
        <dbReference type="ARBA" id="ARBA00007450"/>
    </source>
</evidence>
<reference evidence="8 9" key="1">
    <citation type="journal article" date="2012" name="Genome Biol.">
        <title>Genome and low-iron response of an oceanic diatom adapted to chronic iron limitation.</title>
        <authorList>
            <person name="Lommer M."/>
            <person name="Specht M."/>
            <person name="Roy A.S."/>
            <person name="Kraemer L."/>
            <person name="Andreson R."/>
            <person name="Gutowska M.A."/>
            <person name="Wolf J."/>
            <person name="Bergner S.V."/>
            <person name="Schilhabel M.B."/>
            <person name="Klostermeier U.C."/>
            <person name="Beiko R.G."/>
            <person name="Rosenstiel P."/>
            <person name="Hippler M."/>
            <person name="Laroche J."/>
        </authorList>
    </citation>
    <scope>NUCLEOTIDE SEQUENCE [LARGE SCALE GENOMIC DNA]</scope>
    <source>
        <strain evidence="8 9">CCMP1005</strain>
    </source>
</reference>
<evidence type="ECO:0000256" key="6">
    <source>
        <dbReference type="ARBA" id="ARBA00023306"/>
    </source>
</evidence>
<dbReference type="PANTHER" id="PTHR12830">
    <property type="entry name" value="ANAPHASE-PROMOTING COMPLEX SUBUNIT 5"/>
    <property type="match status" value="1"/>
</dbReference>
<keyword evidence="3" id="KW-0132">Cell division</keyword>
<evidence type="ECO:0000259" key="7">
    <source>
        <dbReference type="Pfam" id="PF12862"/>
    </source>
</evidence>
<dbReference type="GO" id="GO:0070979">
    <property type="term" value="P:protein K11-linked ubiquitination"/>
    <property type="evidence" value="ECO:0007669"/>
    <property type="project" value="TreeGrafter"/>
</dbReference>
<organism evidence="8 9">
    <name type="scientific">Thalassiosira oceanica</name>
    <name type="common">Marine diatom</name>
    <dbReference type="NCBI Taxonomy" id="159749"/>
    <lineage>
        <taxon>Eukaryota</taxon>
        <taxon>Sar</taxon>
        <taxon>Stramenopiles</taxon>
        <taxon>Ochrophyta</taxon>
        <taxon>Bacillariophyta</taxon>
        <taxon>Coscinodiscophyceae</taxon>
        <taxon>Thalassiosirophycidae</taxon>
        <taxon>Thalassiosirales</taxon>
        <taxon>Thalassiosiraceae</taxon>
        <taxon>Thalassiosira</taxon>
    </lineage>
</organism>
<evidence type="ECO:0000313" key="8">
    <source>
        <dbReference type="EMBL" id="EJK71143.1"/>
    </source>
</evidence>
<comment type="caution">
    <text evidence="8">The sequence shown here is derived from an EMBL/GenBank/DDBJ whole genome shotgun (WGS) entry which is preliminary data.</text>
</comment>
<sequence>MHHRLGHSALALEATREAVRVAQQSGDEECVAYASAWSSLLRSLPGVAGGGRRGRPGVRGRAE</sequence>
<evidence type="ECO:0000313" key="9">
    <source>
        <dbReference type="Proteomes" id="UP000266841"/>
    </source>
</evidence>
<feature type="domain" description="Anaphase-promoting complex subunit 5" evidence="7">
    <location>
        <begin position="1"/>
        <end position="42"/>
    </location>
</feature>
<dbReference type="OrthoDB" id="2504561at2759"/>
<evidence type="ECO:0000256" key="3">
    <source>
        <dbReference type="ARBA" id="ARBA00022618"/>
    </source>
</evidence>
<gene>
    <name evidence="8" type="ORF">THAOC_07444</name>
</gene>
<dbReference type="GO" id="GO:0005680">
    <property type="term" value="C:anaphase-promoting complex"/>
    <property type="evidence" value="ECO:0007669"/>
    <property type="project" value="InterPro"/>
</dbReference>
<evidence type="ECO:0000256" key="2">
    <source>
        <dbReference type="ARBA" id="ARBA00016066"/>
    </source>
</evidence>
<dbReference type="Proteomes" id="UP000266841">
    <property type="component" value="Unassembled WGS sequence"/>
</dbReference>
<protein>
    <recommendedName>
        <fullName evidence="2">Anaphase-promoting complex subunit 5</fullName>
    </recommendedName>
</protein>
<dbReference type="GO" id="GO:0045842">
    <property type="term" value="P:positive regulation of mitotic metaphase/anaphase transition"/>
    <property type="evidence" value="ECO:0007669"/>
    <property type="project" value="TreeGrafter"/>
</dbReference>
<keyword evidence="4" id="KW-0498">Mitosis</keyword>
<accession>K0SXI9</accession>
<dbReference type="GO" id="GO:0051301">
    <property type="term" value="P:cell division"/>
    <property type="evidence" value="ECO:0007669"/>
    <property type="project" value="UniProtKB-KW"/>
</dbReference>
<proteinExistence type="inferred from homology"/>
<dbReference type="EMBL" id="AGNL01007588">
    <property type="protein sequence ID" value="EJK71143.1"/>
    <property type="molecule type" value="Genomic_DNA"/>
</dbReference>
<keyword evidence="6" id="KW-0131">Cell cycle</keyword>
<dbReference type="Pfam" id="PF12862">
    <property type="entry name" value="ANAPC5"/>
    <property type="match status" value="1"/>
</dbReference>
<dbReference type="InterPro" id="IPR026000">
    <property type="entry name" value="Apc5_dom"/>
</dbReference>
<dbReference type="PANTHER" id="PTHR12830:SF9">
    <property type="entry name" value="ANAPHASE-PROMOTING COMPLEX SUBUNIT 5"/>
    <property type="match status" value="1"/>
</dbReference>
<keyword evidence="9" id="KW-1185">Reference proteome</keyword>
<feature type="non-terminal residue" evidence="8">
    <location>
        <position position="63"/>
    </location>
</feature>
<dbReference type="GO" id="GO:0031145">
    <property type="term" value="P:anaphase-promoting complex-dependent catabolic process"/>
    <property type="evidence" value="ECO:0007669"/>
    <property type="project" value="TreeGrafter"/>
</dbReference>
<comment type="similarity">
    <text evidence="1">Belongs to the APC5 family.</text>
</comment>
<dbReference type="AlphaFoldDB" id="K0SXI9"/>
<evidence type="ECO:0000256" key="5">
    <source>
        <dbReference type="ARBA" id="ARBA00022786"/>
    </source>
</evidence>
<dbReference type="InterPro" id="IPR037679">
    <property type="entry name" value="Apc5"/>
</dbReference>
<name>K0SXI9_THAOC</name>
<evidence type="ECO:0000256" key="4">
    <source>
        <dbReference type="ARBA" id="ARBA00022776"/>
    </source>
</evidence>